<accession>A0A6A4ZLC5</accession>
<dbReference type="VEuPathDB" id="FungiDB:H257_13111"/>
<dbReference type="HAMAP" id="MF_00235">
    <property type="entry name" value="Adenylate_kinase_Adk"/>
    <property type="match status" value="1"/>
</dbReference>
<dbReference type="GO" id="GO:0005524">
    <property type="term" value="F:ATP binding"/>
    <property type="evidence" value="ECO:0007669"/>
    <property type="project" value="InterPro"/>
</dbReference>
<dbReference type="CDD" id="cd01428">
    <property type="entry name" value="ADK"/>
    <property type="match status" value="1"/>
</dbReference>
<dbReference type="SUPFAM" id="SSF57774">
    <property type="entry name" value="Microbial and mitochondrial ADK, insert 'zinc finger' domain"/>
    <property type="match status" value="1"/>
</dbReference>
<evidence type="ECO:0000313" key="7">
    <source>
        <dbReference type="EMBL" id="KAF0712441.1"/>
    </source>
</evidence>
<dbReference type="EMBL" id="VJMI01017782">
    <property type="protein sequence ID" value="KAF0712441.1"/>
    <property type="molecule type" value="Genomic_DNA"/>
</dbReference>
<evidence type="ECO:0000313" key="8">
    <source>
        <dbReference type="Proteomes" id="UP000469452"/>
    </source>
</evidence>
<dbReference type="GO" id="GO:0004017">
    <property type="term" value="F:AMP kinase activity"/>
    <property type="evidence" value="ECO:0007669"/>
    <property type="project" value="InterPro"/>
</dbReference>
<dbReference type="Pfam" id="PF05191">
    <property type="entry name" value="ADK_lid"/>
    <property type="match status" value="1"/>
</dbReference>
<keyword evidence="4 5" id="KW-0418">Kinase</keyword>
<sequence length="261" mass="28984">MGEWVPLFDLLARASSTIPDTKRSSMKKAFQDNARMMFLGPPGVGKGTYASRIAPKLDIPTISTGDLVRAEIKRDSALGKQIKEFSSTGKLVPDDIILTMVRARLQEHDAKRGYILDGFPRNASQAVEFDKIDTLDLVVNFDLPEWVLLEKISGRRMCASCGTGYNVANINRGEYVMPPLLPKVDRLCDKCGSAQLVQRPDDAVDVVRHRLQVYADETEPLIAYYEAKGVLKNFHVTKGLADLDRLMQVLLSGVDSIESKL</sequence>
<dbReference type="Pfam" id="PF00406">
    <property type="entry name" value="ADK"/>
    <property type="match status" value="1"/>
</dbReference>
<reference evidence="7 8" key="1">
    <citation type="submission" date="2019-06" db="EMBL/GenBank/DDBJ databases">
        <title>Genomics analysis of Aphanomyces spp. identifies a new class of oomycete effector associated with host adaptation.</title>
        <authorList>
            <person name="Gaulin E."/>
        </authorList>
    </citation>
    <scope>NUCLEOTIDE SEQUENCE [LARGE SCALE GENOMIC DNA]</scope>
    <source>
        <strain evidence="7 8">E</strain>
    </source>
</reference>
<evidence type="ECO:0000256" key="5">
    <source>
        <dbReference type="RuleBase" id="RU003330"/>
    </source>
</evidence>
<dbReference type="PANTHER" id="PTHR23359">
    <property type="entry name" value="NUCLEOTIDE KINASE"/>
    <property type="match status" value="1"/>
</dbReference>
<dbReference type="InterPro" id="IPR000850">
    <property type="entry name" value="Adenylat/UMP-CMP_kin"/>
</dbReference>
<evidence type="ECO:0000256" key="2">
    <source>
        <dbReference type="ARBA" id="ARBA00022679"/>
    </source>
</evidence>
<protein>
    <recommendedName>
        <fullName evidence="6">Adenylate kinase active site lid domain-containing protein</fullName>
    </recommendedName>
</protein>
<comment type="caution">
    <text evidence="7">The sequence shown here is derived from an EMBL/GenBank/DDBJ whole genome shotgun (WGS) entry which is preliminary data.</text>
</comment>
<organism evidence="7 8">
    <name type="scientific">Aphanomyces astaci</name>
    <name type="common">Crayfish plague agent</name>
    <dbReference type="NCBI Taxonomy" id="112090"/>
    <lineage>
        <taxon>Eukaryota</taxon>
        <taxon>Sar</taxon>
        <taxon>Stramenopiles</taxon>
        <taxon>Oomycota</taxon>
        <taxon>Saprolegniomycetes</taxon>
        <taxon>Saprolegniales</taxon>
        <taxon>Verrucalvaceae</taxon>
        <taxon>Aphanomyces</taxon>
    </lineage>
</organism>
<dbReference type="AlphaFoldDB" id="A0A6A4ZLC5"/>
<evidence type="ECO:0000256" key="3">
    <source>
        <dbReference type="ARBA" id="ARBA00022741"/>
    </source>
</evidence>
<feature type="domain" description="Adenylate kinase active site lid" evidence="6">
    <location>
        <begin position="155"/>
        <end position="201"/>
    </location>
</feature>
<proteinExistence type="inferred from homology"/>
<comment type="similarity">
    <text evidence="1 5">Belongs to the adenylate kinase family.</text>
</comment>
<dbReference type="NCBIfam" id="TIGR01351">
    <property type="entry name" value="adk"/>
    <property type="match status" value="1"/>
</dbReference>
<dbReference type="InterPro" id="IPR007862">
    <property type="entry name" value="Adenylate_kinase_lid-dom"/>
</dbReference>
<dbReference type="Gene3D" id="3.40.50.300">
    <property type="entry name" value="P-loop containing nucleotide triphosphate hydrolases"/>
    <property type="match status" value="1"/>
</dbReference>
<dbReference type="PROSITE" id="PS00113">
    <property type="entry name" value="ADENYLATE_KINASE"/>
    <property type="match status" value="1"/>
</dbReference>
<dbReference type="InterPro" id="IPR033690">
    <property type="entry name" value="Adenylat_kinase_CS"/>
</dbReference>
<dbReference type="InterPro" id="IPR006259">
    <property type="entry name" value="Adenyl_kin_sub"/>
</dbReference>
<keyword evidence="3" id="KW-0547">Nucleotide-binding</keyword>
<dbReference type="InterPro" id="IPR027417">
    <property type="entry name" value="P-loop_NTPase"/>
</dbReference>
<name>A0A6A4ZLC5_APHAT</name>
<dbReference type="InterPro" id="IPR036193">
    <property type="entry name" value="ADK_active_lid_dom_sf"/>
</dbReference>
<evidence type="ECO:0000256" key="4">
    <source>
        <dbReference type="ARBA" id="ARBA00022777"/>
    </source>
</evidence>
<dbReference type="Proteomes" id="UP000469452">
    <property type="component" value="Unassembled WGS sequence"/>
</dbReference>
<keyword evidence="2 5" id="KW-0808">Transferase</keyword>
<gene>
    <name evidence="7" type="ORF">AaE_012022</name>
</gene>
<dbReference type="SUPFAM" id="SSF52540">
    <property type="entry name" value="P-loop containing nucleoside triphosphate hydrolases"/>
    <property type="match status" value="1"/>
</dbReference>
<evidence type="ECO:0000259" key="6">
    <source>
        <dbReference type="Pfam" id="PF05191"/>
    </source>
</evidence>
<evidence type="ECO:0000256" key="1">
    <source>
        <dbReference type="ARBA" id="ARBA00007220"/>
    </source>
</evidence>
<dbReference type="PRINTS" id="PR00094">
    <property type="entry name" value="ADENYLTKNASE"/>
</dbReference>